<evidence type="ECO:0000259" key="2">
    <source>
        <dbReference type="PROSITE" id="PS51725"/>
    </source>
</evidence>
<comment type="caution">
    <text evidence="3">The sequence shown here is derived from an EMBL/GenBank/DDBJ whole genome shotgun (WGS) entry which is preliminary data.</text>
</comment>
<dbReference type="SUPFAM" id="SSF54909">
    <property type="entry name" value="Dimeric alpha+beta barrel"/>
    <property type="match status" value="1"/>
</dbReference>
<dbReference type="Proteomes" id="UP001280581">
    <property type="component" value="Unassembled WGS sequence"/>
</dbReference>
<dbReference type="PANTHER" id="PTHR40624">
    <property type="entry name" value="BIOSYNTHESIS MONOOXYGENASE, PUTATIVE (AFU_ORTHOLOGUE AFUA_1G12025)-RELATED"/>
    <property type="match status" value="1"/>
</dbReference>
<dbReference type="AlphaFoldDB" id="A0AAN6RGX4"/>
<dbReference type="Gene3D" id="3.30.70.100">
    <property type="match status" value="1"/>
</dbReference>
<name>A0AAN6RGX4_9PLEO</name>
<feature type="domain" description="ABM" evidence="2">
    <location>
        <begin position="4"/>
        <end position="101"/>
    </location>
</feature>
<reference evidence="3 4" key="1">
    <citation type="submission" date="2021-02" db="EMBL/GenBank/DDBJ databases">
        <title>Genome assembly of Pseudopithomyces chartarum.</title>
        <authorList>
            <person name="Jauregui R."/>
            <person name="Singh J."/>
            <person name="Voisey C."/>
        </authorList>
    </citation>
    <scope>NUCLEOTIDE SEQUENCE [LARGE SCALE GENOMIC DNA]</scope>
    <source>
        <strain evidence="3 4">AGR01</strain>
    </source>
</reference>
<keyword evidence="4" id="KW-1185">Reference proteome</keyword>
<gene>
    <name evidence="3" type="ORF">GRF29_44g553722</name>
</gene>
<organism evidence="3 4">
    <name type="scientific">Pseudopithomyces chartarum</name>
    <dbReference type="NCBI Taxonomy" id="1892770"/>
    <lineage>
        <taxon>Eukaryota</taxon>
        <taxon>Fungi</taxon>
        <taxon>Dikarya</taxon>
        <taxon>Ascomycota</taxon>
        <taxon>Pezizomycotina</taxon>
        <taxon>Dothideomycetes</taxon>
        <taxon>Pleosporomycetidae</taxon>
        <taxon>Pleosporales</taxon>
        <taxon>Massarineae</taxon>
        <taxon>Didymosphaeriaceae</taxon>
        <taxon>Pseudopithomyces</taxon>
    </lineage>
</organism>
<evidence type="ECO:0000256" key="1">
    <source>
        <dbReference type="SAM" id="MobiDB-lite"/>
    </source>
</evidence>
<dbReference type="Pfam" id="PF03992">
    <property type="entry name" value="ABM"/>
    <property type="match status" value="1"/>
</dbReference>
<dbReference type="PROSITE" id="PS51725">
    <property type="entry name" value="ABM"/>
    <property type="match status" value="1"/>
</dbReference>
<accession>A0AAN6RGX4</accession>
<sequence length="603" mass="67897">MAPILVTARIVCSSKEARKTVLDAFHKIIEFTQPNEPEVLRYVATLPVDDTTGTVLYMIEEYTNQAASDAHLATPPVQDLIHLFTTTSVLAQPPEVHTSIVTSSKPCSPPPAISSKPAIVLSNYAYKPGTVANALKGWDEVVGYVSKEEHWTRGFTVGGEKGKDGVRTVETYEGWEFWEKVHLEIKKATAHCDLNDDPSDSKPLSQTSNLKSQLSNYHSKHSTMAQLLDNLVTGPLPEPGAGGEMRLYYKTRKGVSRNGKSGSWVYEVDRNVLVSTSRLFLKQFREDIKEMEITWPESCSVAVYFDWFYTRVVKRITDADRSKYQGAMANNILQWPRHSLKQYAPLVKDIHLLISLWILGEFVEDATFCDTVIDFLHQIIDESNDHSDDYNDAAEEEFRLSKLRRSARLNPPKTAEKSAKTGKSTAKSQAGSSNSKSAVNKFIVLVDNAGAEDSDEEEEPTYVPRYPEEFVTELNAARRCTLLVSQLPKNIQGRYNQERIFLPLPPYYPGLVEAPPAMSLEEMSLLERDRFIRFVYGKGQAVFRSTHVVVNEDLVNSNGDTSEFAGLEIKQPKLSCIYHEHVGDDSCYRLGHRFHMCKPTPYP</sequence>
<protein>
    <recommendedName>
        <fullName evidence="2">ABM domain-containing protein</fullName>
    </recommendedName>
</protein>
<dbReference type="EMBL" id="WVTA01000005">
    <property type="protein sequence ID" value="KAK3209748.1"/>
    <property type="molecule type" value="Genomic_DNA"/>
</dbReference>
<proteinExistence type="predicted"/>
<dbReference type="InterPro" id="IPR011008">
    <property type="entry name" value="Dimeric_a/b-barrel"/>
</dbReference>
<feature type="region of interest" description="Disordered" evidence="1">
    <location>
        <begin position="409"/>
        <end position="433"/>
    </location>
</feature>
<dbReference type="InterPro" id="IPR007138">
    <property type="entry name" value="ABM_dom"/>
</dbReference>
<dbReference type="PANTHER" id="PTHR40624:SF1">
    <property type="entry name" value="BIOSYNTHESIS MONOOXYGENASE, PUTATIVE (AFU_ORTHOLOGUE AFUA_1G12025)-RELATED"/>
    <property type="match status" value="1"/>
</dbReference>
<evidence type="ECO:0000313" key="3">
    <source>
        <dbReference type="EMBL" id="KAK3209748.1"/>
    </source>
</evidence>
<evidence type="ECO:0000313" key="4">
    <source>
        <dbReference type="Proteomes" id="UP001280581"/>
    </source>
</evidence>